<accession>W8F243</accession>
<dbReference type="Pfam" id="PF13376">
    <property type="entry name" value="OmdA"/>
    <property type="match status" value="1"/>
</dbReference>
<dbReference type="STRING" id="1227739.Hsw_2497"/>
<keyword evidence="2" id="KW-1185">Reference proteome</keyword>
<sequence length="205" mass="23570">MTEKELKTFCPTSRQHWRKWLQEHHASQQSVWLIYYKKKSGRPTVGYSEAVDEALCFGWIDSQAKPIDEETYRQFFSRRKPRSTWSKVNKEKVARLIAEGLMTPAGLNCIDAAKSNGSWTILDEVEALLLPPDLEQALLQSPPAKSYFLSLSRSDKRNMLQWLVLAKRPATRQRRMAELVELAGQQLKPAQFRGRKKNAKPDAPA</sequence>
<dbReference type="HOGENOM" id="CLU_076645_2_0_10"/>
<dbReference type="AlphaFoldDB" id="W8F243"/>
<evidence type="ECO:0000313" key="2">
    <source>
        <dbReference type="Proteomes" id="UP000019423"/>
    </source>
</evidence>
<evidence type="ECO:0008006" key="3">
    <source>
        <dbReference type="Google" id="ProtNLM"/>
    </source>
</evidence>
<dbReference type="eggNOG" id="COG4430">
    <property type="taxonomic scope" value="Bacteria"/>
</dbReference>
<dbReference type="EMBL" id="CP007145">
    <property type="protein sequence ID" value="AHJ98092.1"/>
    <property type="molecule type" value="Genomic_DNA"/>
</dbReference>
<gene>
    <name evidence="1" type="ORF">Hsw_2497</name>
</gene>
<reference evidence="1 2" key="1">
    <citation type="submission" date="2014-01" db="EMBL/GenBank/DDBJ databases">
        <title>Complete genome sequence of ionizing-radiation resistance bacterium Hymenobacter swuensis DY53.</title>
        <authorList>
            <person name="Jung J.-H."/>
            <person name="Jeong S.-W."/>
            <person name="Joe M.-H."/>
            <person name="Cho y.-j."/>
            <person name="Kim M.-K."/>
            <person name="Lim S.-Y."/>
        </authorList>
    </citation>
    <scope>NUCLEOTIDE SEQUENCE [LARGE SCALE GENOMIC DNA]</scope>
    <source>
        <strain evidence="1 2">DY53</strain>
    </source>
</reference>
<name>W8F243_9BACT</name>
<dbReference type="RefSeq" id="WP_052346820.1">
    <property type="nucleotide sequence ID" value="NZ_CP007145.1"/>
</dbReference>
<evidence type="ECO:0000313" key="1">
    <source>
        <dbReference type="EMBL" id="AHJ98092.1"/>
    </source>
</evidence>
<dbReference type="Proteomes" id="UP000019423">
    <property type="component" value="Chromosome"/>
</dbReference>
<proteinExistence type="predicted"/>
<dbReference type="KEGG" id="hsw:Hsw_2497"/>
<dbReference type="OrthoDB" id="9796999at2"/>
<protein>
    <recommendedName>
        <fullName evidence="3">Bacteriocin-protection protein, YdeI/OmpD-associated family</fullName>
    </recommendedName>
</protein>
<dbReference type="PATRIC" id="fig|1227739.3.peg.2689"/>
<organism evidence="1 2">
    <name type="scientific">Hymenobacter swuensis DY53</name>
    <dbReference type="NCBI Taxonomy" id="1227739"/>
    <lineage>
        <taxon>Bacteria</taxon>
        <taxon>Pseudomonadati</taxon>
        <taxon>Bacteroidota</taxon>
        <taxon>Cytophagia</taxon>
        <taxon>Cytophagales</taxon>
        <taxon>Hymenobacteraceae</taxon>
        <taxon>Hymenobacter</taxon>
    </lineage>
</organism>